<dbReference type="InterPro" id="IPR052161">
    <property type="entry name" value="Mycobact_Acyl-CoA_DH"/>
</dbReference>
<dbReference type="OrthoDB" id="9780544at2"/>
<dbReference type="InterPro" id="IPR037069">
    <property type="entry name" value="AcylCoA_DH/ox_N_sf"/>
</dbReference>
<dbReference type="InterPro" id="IPR036250">
    <property type="entry name" value="AcylCo_DH-like_C"/>
</dbReference>
<keyword evidence="5" id="KW-0560">Oxidoreductase</keyword>
<dbReference type="RefSeq" id="WP_039570620.1">
    <property type="nucleotide sequence ID" value="NZ_CP009122.1"/>
</dbReference>
<evidence type="ECO:0000256" key="1">
    <source>
        <dbReference type="ARBA" id="ARBA00001974"/>
    </source>
</evidence>
<accession>A0A0A7PAT9</accession>
<evidence type="ECO:0000256" key="5">
    <source>
        <dbReference type="ARBA" id="ARBA00023002"/>
    </source>
</evidence>
<dbReference type="InterPro" id="IPR013786">
    <property type="entry name" value="AcylCoA_DH/ox_N"/>
</dbReference>
<comment type="cofactor">
    <cofactor evidence="1">
        <name>FAD</name>
        <dbReference type="ChEBI" id="CHEBI:57692"/>
    </cofactor>
</comment>
<dbReference type="PANTHER" id="PTHR43292:SF4">
    <property type="entry name" value="ACYL-COA DEHYDROGENASE FADE34"/>
    <property type="match status" value="1"/>
</dbReference>
<keyword evidence="3" id="KW-0285">Flavoprotein</keyword>
<gene>
    <name evidence="9" type="ORF">SKP52_00790</name>
</gene>
<evidence type="ECO:0000313" key="10">
    <source>
        <dbReference type="Proteomes" id="UP000030907"/>
    </source>
</evidence>
<feature type="domain" description="Acyl-CoA dehydrogenase/oxidase N-terminal" evidence="8">
    <location>
        <begin position="6"/>
        <end position="96"/>
    </location>
</feature>
<evidence type="ECO:0000259" key="8">
    <source>
        <dbReference type="Pfam" id="PF02771"/>
    </source>
</evidence>
<dbReference type="InterPro" id="IPR009075">
    <property type="entry name" value="AcylCo_DH/oxidase_C"/>
</dbReference>
<keyword evidence="10" id="KW-1185">Reference proteome</keyword>
<feature type="domain" description="Acyl-CoA dehydrogenase/oxidase N-terminal" evidence="8">
    <location>
        <begin position="360"/>
        <end position="470"/>
    </location>
</feature>
<dbReference type="Pfam" id="PF00441">
    <property type="entry name" value="Acyl-CoA_dh_1"/>
    <property type="match status" value="2"/>
</dbReference>
<evidence type="ECO:0000313" key="9">
    <source>
        <dbReference type="EMBL" id="AJA07100.1"/>
    </source>
</evidence>
<feature type="domain" description="Acyl-CoA dehydrogenase/oxidase C-terminal" evidence="6">
    <location>
        <begin position="618"/>
        <end position="729"/>
    </location>
</feature>
<sequence length="736" mass="78861">MNFGLNDEQELLRDTFARFFDEHSSMARVRQAGEAGGFDLALWQGLANLGTFAMRVSEAAGGLGLSTLDAALVLEEAGRTLASGPLAETIVAAALLGELGEPSAEPVLGQVLGGTRIATLAFHDIAKRSVQWLAGGAIADLVIARDGNEVVLLSLTPENRKAEGNLASNGIGEVDLSRAARVDLASGQEAVTRFAAAIEEWRLLTSAMLSGLARQAVHLAADYACERQAFGVPIGTFQAISHPLANFITEIDGGKYFVWKVLHEVAHRTPKAGALIPLALWWNGRVATMAVVQGLRTFGGYGLTTEYDIHLYNLRAKALQLIAGDPDRLLGEAGARLYANTGSALPDVGEISIDFDLGSEAAELAAELDGFFRETLTPDLRAHAHYSWDGHHPAVHKKLAEANLLFPAWPKAKGGRGVSPYASHAAAQVWEEHGWSSHAKGTTQMVAAIIERFGSEDLKRDVLEPILAGDVICSLGYSEPGSGSDVFAAQCRAVPEGNGWRIDGTKMFTSGANLSDYVLMLTRTNPQVAKHKGLTMFILPLKSDGVSVQPVFTFQDERTNVTFYDGVFVPDSYRLGEIDGGVKTMSAGLELEHGGGFFKSQFALLRAAEALCRELQGAEGGPLIQEPSAQRRLARATAHCLISEMLGLRSLWATEEKQPIPGAGPMAKMFSSEKFLEDANDLLELTAPASLSKRDGPAGFINLSYRHAHGTTIYGGTSEVHRSMIAERALGLPRSR</sequence>
<feature type="domain" description="Acyl-CoA dehydrogenase/oxidase C-terminal" evidence="6">
    <location>
        <begin position="196"/>
        <end position="329"/>
    </location>
</feature>
<comment type="similarity">
    <text evidence="2">Belongs to the acyl-CoA dehydrogenase family.</text>
</comment>
<protein>
    <submittedName>
        <fullName evidence="9">Acyl-CoA dehydrogenase</fullName>
    </submittedName>
</protein>
<dbReference type="Gene3D" id="1.20.140.10">
    <property type="entry name" value="Butyryl-CoA Dehydrogenase, subunit A, domain 3"/>
    <property type="match status" value="2"/>
</dbReference>
<evidence type="ECO:0000256" key="2">
    <source>
        <dbReference type="ARBA" id="ARBA00009347"/>
    </source>
</evidence>
<dbReference type="HOGENOM" id="CLU_018204_9_3_5"/>
<dbReference type="EMBL" id="CP009122">
    <property type="protein sequence ID" value="AJA07100.1"/>
    <property type="molecule type" value="Genomic_DNA"/>
</dbReference>
<dbReference type="Gene3D" id="2.40.110.10">
    <property type="entry name" value="Butyryl-CoA Dehydrogenase, subunit A, domain 2"/>
    <property type="match status" value="1"/>
</dbReference>
<dbReference type="Pfam" id="PF02770">
    <property type="entry name" value="Acyl-CoA_dh_M"/>
    <property type="match status" value="1"/>
</dbReference>
<dbReference type="GO" id="GO:0050660">
    <property type="term" value="F:flavin adenine dinucleotide binding"/>
    <property type="evidence" value="ECO:0007669"/>
    <property type="project" value="InterPro"/>
</dbReference>
<dbReference type="Gene3D" id="1.10.540.10">
    <property type="entry name" value="Acyl-CoA dehydrogenase/oxidase, N-terminal domain"/>
    <property type="match status" value="2"/>
</dbReference>
<reference evidence="9 10" key="1">
    <citation type="journal article" date="2015" name="Int. J. Syst. Evol. Microbiol.">
        <title>Description of Sphingopyxis fribergensis sp. nov. - a soil bacterium with the ability to degrade styrene and phenylacetic acid.</title>
        <authorList>
            <person name="Oelschlagel M."/>
            <person name="Ruckert C."/>
            <person name="Kalinowski J."/>
            <person name="Schmidt G."/>
            <person name="Schlomann M."/>
            <person name="Tischler D."/>
        </authorList>
    </citation>
    <scope>NUCLEOTIDE SEQUENCE [LARGE SCALE GENOMIC DNA]</scope>
    <source>
        <strain evidence="9 10">Kp5.2</strain>
    </source>
</reference>
<dbReference type="InterPro" id="IPR006091">
    <property type="entry name" value="Acyl-CoA_Oxase/DH_mid-dom"/>
</dbReference>
<organism evidence="9 10">
    <name type="scientific">Sphingopyxis fribergensis</name>
    <dbReference type="NCBI Taxonomy" id="1515612"/>
    <lineage>
        <taxon>Bacteria</taxon>
        <taxon>Pseudomonadati</taxon>
        <taxon>Pseudomonadota</taxon>
        <taxon>Alphaproteobacteria</taxon>
        <taxon>Sphingomonadales</taxon>
        <taxon>Sphingomonadaceae</taxon>
        <taxon>Sphingopyxis</taxon>
    </lineage>
</organism>
<dbReference type="Pfam" id="PF02771">
    <property type="entry name" value="Acyl-CoA_dh_N"/>
    <property type="match status" value="2"/>
</dbReference>
<evidence type="ECO:0000259" key="6">
    <source>
        <dbReference type="Pfam" id="PF00441"/>
    </source>
</evidence>
<dbReference type="Proteomes" id="UP000030907">
    <property type="component" value="Chromosome"/>
</dbReference>
<dbReference type="SUPFAM" id="SSF56645">
    <property type="entry name" value="Acyl-CoA dehydrogenase NM domain-like"/>
    <property type="match status" value="2"/>
</dbReference>
<dbReference type="InterPro" id="IPR009100">
    <property type="entry name" value="AcylCoA_DH/oxidase_NM_dom_sf"/>
</dbReference>
<dbReference type="InterPro" id="IPR046373">
    <property type="entry name" value="Acyl-CoA_Oxase/DH_mid-dom_sf"/>
</dbReference>
<keyword evidence="4" id="KW-0274">FAD</keyword>
<dbReference type="KEGG" id="sphk:SKP52_00790"/>
<feature type="domain" description="Acyl-CoA oxidase/dehydrogenase middle" evidence="7">
    <location>
        <begin position="475"/>
        <end position="551"/>
    </location>
</feature>
<dbReference type="SUPFAM" id="SSF47203">
    <property type="entry name" value="Acyl-CoA dehydrogenase C-terminal domain-like"/>
    <property type="match status" value="2"/>
</dbReference>
<dbReference type="GO" id="GO:0016627">
    <property type="term" value="F:oxidoreductase activity, acting on the CH-CH group of donors"/>
    <property type="evidence" value="ECO:0007669"/>
    <property type="project" value="InterPro"/>
</dbReference>
<proteinExistence type="inferred from homology"/>
<evidence type="ECO:0000256" key="3">
    <source>
        <dbReference type="ARBA" id="ARBA00022630"/>
    </source>
</evidence>
<dbReference type="PANTHER" id="PTHR43292">
    <property type="entry name" value="ACYL-COA DEHYDROGENASE"/>
    <property type="match status" value="1"/>
</dbReference>
<dbReference type="AlphaFoldDB" id="A0A0A7PAT9"/>
<dbReference type="STRING" id="1515612.SKP52_00790"/>
<name>A0A0A7PAT9_9SPHN</name>
<dbReference type="GO" id="GO:0005886">
    <property type="term" value="C:plasma membrane"/>
    <property type="evidence" value="ECO:0007669"/>
    <property type="project" value="TreeGrafter"/>
</dbReference>
<evidence type="ECO:0000256" key="4">
    <source>
        <dbReference type="ARBA" id="ARBA00022827"/>
    </source>
</evidence>
<evidence type="ECO:0000259" key="7">
    <source>
        <dbReference type="Pfam" id="PF02770"/>
    </source>
</evidence>